<reference evidence="1" key="2">
    <citation type="submission" date="2019-07" db="EMBL/GenBank/DDBJ databases">
        <authorList>
            <person name="Yang Y."/>
            <person name="Bocs S."/>
            <person name="Baudouin L."/>
        </authorList>
    </citation>
    <scope>NUCLEOTIDE SEQUENCE</scope>
    <source>
        <tissue evidence="1">Spear leaf of Hainan Tall coconut</tissue>
    </source>
</reference>
<evidence type="ECO:0000313" key="1">
    <source>
        <dbReference type="EMBL" id="KAG1347928.1"/>
    </source>
</evidence>
<accession>A0A8K0ICQ5</accession>
<comment type="caution">
    <text evidence="1">The sequence shown here is derived from an EMBL/GenBank/DDBJ whole genome shotgun (WGS) entry which is preliminary data.</text>
</comment>
<keyword evidence="2" id="KW-1185">Reference proteome</keyword>
<protein>
    <submittedName>
        <fullName evidence="1">Uncharacterized protein</fullName>
    </submittedName>
</protein>
<proteinExistence type="predicted"/>
<dbReference type="Proteomes" id="UP000797356">
    <property type="component" value="Chromosome 6"/>
</dbReference>
<dbReference type="AlphaFoldDB" id="A0A8K0ICQ5"/>
<evidence type="ECO:0000313" key="2">
    <source>
        <dbReference type="Proteomes" id="UP000797356"/>
    </source>
</evidence>
<sequence>MAKMNKTLVFRSTMRSPSSFLSLLLLLSLEIASPLLLRFRSTARHRIPELLLPRRRRREPADRRSMFRWPPTADRQAVEAAPGLVQLHGDGSPPREVIRAGIERGADTFLDVKSSSRDSYSSSFQFTRS</sequence>
<reference evidence="1" key="1">
    <citation type="journal article" date="2017" name="Gigascience">
        <title>The genome draft of coconut (Cocos nucifera).</title>
        <authorList>
            <person name="Xiao Y."/>
            <person name="Xu P."/>
            <person name="Fan H."/>
            <person name="Baudouin L."/>
            <person name="Xia W."/>
            <person name="Bocs S."/>
            <person name="Xu J."/>
            <person name="Li Q."/>
            <person name="Guo A."/>
            <person name="Zhou L."/>
            <person name="Li J."/>
            <person name="Wu Y."/>
            <person name="Ma Z."/>
            <person name="Armero A."/>
            <person name="Issali A.E."/>
            <person name="Liu N."/>
            <person name="Peng M."/>
            <person name="Yang Y."/>
        </authorList>
    </citation>
    <scope>NUCLEOTIDE SEQUENCE</scope>
    <source>
        <tissue evidence="1">Spear leaf of Hainan Tall coconut</tissue>
    </source>
</reference>
<gene>
    <name evidence="1" type="ORF">COCNU_06G017570</name>
</gene>
<organism evidence="1 2">
    <name type="scientific">Cocos nucifera</name>
    <name type="common">Coconut palm</name>
    <dbReference type="NCBI Taxonomy" id="13894"/>
    <lineage>
        <taxon>Eukaryota</taxon>
        <taxon>Viridiplantae</taxon>
        <taxon>Streptophyta</taxon>
        <taxon>Embryophyta</taxon>
        <taxon>Tracheophyta</taxon>
        <taxon>Spermatophyta</taxon>
        <taxon>Magnoliopsida</taxon>
        <taxon>Liliopsida</taxon>
        <taxon>Arecaceae</taxon>
        <taxon>Arecoideae</taxon>
        <taxon>Cocoseae</taxon>
        <taxon>Attaleinae</taxon>
        <taxon>Cocos</taxon>
    </lineage>
</organism>
<name>A0A8K0ICQ5_COCNU</name>
<dbReference type="EMBL" id="CM017877">
    <property type="protein sequence ID" value="KAG1347928.1"/>
    <property type="molecule type" value="Genomic_DNA"/>
</dbReference>